<organism evidence="1 2">
    <name type="scientific">Echinicola arenosa</name>
    <dbReference type="NCBI Taxonomy" id="2774144"/>
    <lineage>
        <taxon>Bacteria</taxon>
        <taxon>Pseudomonadati</taxon>
        <taxon>Bacteroidota</taxon>
        <taxon>Cytophagia</taxon>
        <taxon>Cytophagales</taxon>
        <taxon>Cyclobacteriaceae</taxon>
        <taxon>Echinicola</taxon>
    </lineage>
</organism>
<name>A0ABR9AKZ4_9BACT</name>
<gene>
    <name evidence="1" type="ORF">IFO69_10730</name>
</gene>
<dbReference type="RefSeq" id="WP_192010105.1">
    <property type="nucleotide sequence ID" value="NZ_JACYTQ010000003.1"/>
</dbReference>
<dbReference type="EMBL" id="JACYTQ010000003">
    <property type="protein sequence ID" value="MBD8489219.1"/>
    <property type="molecule type" value="Genomic_DNA"/>
</dbReference>
<evidence type="ECO:0000313" key="2">
    <source>
        <dbReference type="Proteomes" id="UP000647133"/>
    </source>
</evidence>
<protein>
    <submittedName>
        <fullName evidence="1">T9SS type A sorting domain-containing protein</fullName>
    </submittedName>
</protein>
<evidence type="ECO:0000313" key="1">
    <source>
        <dbReference type="EMBL" id="MBD8489219.1"/>
    </source>
</evidence>
<reference evidence="1 2" key="1">
    <citation type="submission" date="2020-09" db="EMBL/GenBank/DDBJ databases">
        <title>Echinicola sp. CAU 1574 isolated from sand of Sido Beach.</title>
        <authorList>
            <person name="Kim W."/>
        </authorList>
    </citation>
    <scope>NUCLEOTIDE SEQUENCE [LARGE SCALE GENOMIC DNA]</scope>
    <source>
        <strain evidence="1 2">CAU 1574</strain>
    </source>
</reference>
<dbReference type="Proteomes" id="UP000647133">
    <property type="component" value="Unassembled WGS sequence"/>
</dbReference>
<sequence>MNRKTYIILLFSLLSTLIYFPSKAQLIQLPVNHTGFKNKNITQRARLMADTLSLPFWDDFSSGSLDSTKWINQGANVSLNVGINAPSLGVALLDGVKANGQPYSTDITQSGVTDQLSSQFINLKDIEAISQQSIYLSFFWQAGGKAELPDASDYLELLFLDSLGNWNQVWIQQGGQDVQEFKQETIQVNGIFLHDHFQFKFQSAGRMAGPFDSWMIDYVYINDGRNSNDLYYQDRALTQLNSNFLGKYAALPLYEFNNLPDTIPQPITNQFFNLNDRFRAMEYSIEIRNKATSAPIMVLNSNTPFNPVPLANERRDFSSAAPGDWNLEEVTEEFEMESWVYLSSGDNYLIEAINGLDTTYHTSVDFRLNDTINTAIPIKDFYAYDRGTVDYAAGINQRSGMIAIKYNTSAPAFINAISINFTNAAQRGNAVDLMIWSSLEENPLFTKEVIIQEKPSLEAFTKFELDTAISVEGDFYVGFMQFTNEFIQIGLDKSNDTSGEVMYNTSGTWQPNTEVLGSLMIRPHMQTTGPEVPETPGETDRIKAYPNPATEQRIFLEGEMDLVKMYDAFGREINIDIIPSEKGKIINFTGNHKGVYLIKVWNKNTPQSIRILVE</sequence>
<dbReference type="InterPro" id="IPR026444">
    <property type="entry name" value="Secre_tail"/>
</dbReference>
<proteinExistence type="predicted"/>
<accession>A0ABR9AKZ4</accession>
<keyword evidence="2" id="KW-1185">Reference proteome</keyword>
<comment type="caution">
    <text evidence="1">The sequence shown here is derived from an EMBL/GenBank/DDBJ whole genome shotgun (WGS) entry which is preliminary data.</text>
</comment>
<dbReference type="NCBIfam" id="TIGR04183">
    <property type="entry name" value="Por_Secre_tail"/>
    <property type="match status" value="1"/>
</dbReference>